<dbReference type="InterPro" id="IPR038077">
    <property type="entry name" value="Troponin_sf"/>
</dbReference>
<evidence type="ECO:0000259" key="1">
    <source>
        <dbReference type="PROSITE" id="PS50967"/>
    </source>
</evidence>
<organism evidence="2 3">
    <name type="scientific">Paenibacillus prosopidis</name>
    <dbReference type="NCBI Taxonomy" id="630520"/>
    <lineage>
        <taxon>Bacteria</taxon>
        <taxon>Bacillati</taxon>
        <taxon>Bacillota</taxon>
        <taxon>Bacilli</taxon>
        <taxon>Bacillales</taxon>
        <taxon>Paenibacillaceae</taxon>
        <taxon>Paenibacillus</taxon>
    </lineage>
</organism>
<dbReference type="GO" id="GO:0003676">
    <property type="term" value="F:nucleic acid binding"/>
    <property type="evidence" value="ECO:0007669"/>
    <property type="project" value="InterPro"/>
</dbReference>
<dbReference type="SUPFAM" id="SSF90250">
    <property type="entry name" value="Troponin coil-coiled subunits"/>
    <property type="match status" value="1"/>
</dbReference>
<accession>A0A368VMJ3</accession>
<proteinExistence type="predicted"/>
<dbReference type="Gene3D" id="1.10.150.80">
    <property type="entry name" value="HRDC domain"/>
    <property type="match status" value="1"/>
</dbReference>
<comment type="caution">
    <text evidence="2">The sequence shown here is derived from an EMBL/GenBank/DDBJ whole genome shotgun (WGS) entry which is preliminary data.</text>
</comment>
<sequence>MQIVFLNTFEKPGAGHHVASAQLSICERQGVWAVLWMEGEESDGNPQTWFEGTSWEEMIMAFRHGIARMMGEGYAPIIDGMLDDRRTADGSFLSMLQCYGELHANPELFQSLREWRRAKAVEEKKSAYLIATNRMLWMISAFVPKSADELTQIPGWGSGKHASYGQEVLAITGEAARVTEFPLQWVTEQLDTAAYTQWLFKQKENRYKNQMNRQQAKKKILMTVQQGGTLDQLEAELEISRRELMDRIEQLDQEGYDFDSLITRELIEVSEDEQQLVLDALSLIGDKYLKPVLQQVYGSSEASQLNKPVDVLYERLRLIRLRFRRSHTNKAV</sequence>
<evidence type="ECO:0000313" key="3">
    <source>
        <dbReference type="Proteomes" id="UP000252415"/>
    </source>
</evidence>
<evidence type="ECO:0000313" key="2">
    <source>
        <dbReference type="EMBL" id="RCW42704.1"/>
    </source>
</evidence>
<feature type="domain" description="HRDC" evidence="1">
    <location>
        <begin position="102"/>
        <end position="182"/>
    </location>
</feature>
<dbReference type="SUPFAM" id="SSF47819">
    <property type="entry name" value="HRDC-like"/>
    <property type="match status" value="1"/>
</dbReference>
<protein>
    <submittedName>
        <fullName evidence="2">HRDC domain-containing protein</fullName>
    </submittedName>
</protein>
<dbReference type="OrthoDB" id="26793at2"/>
<name>A0A368VMJ3_9BACL</name>
<dbReference type="InterPro" id="IPR010997">
    <property type="entry name" value="HRDC-like_sf"/>
</dbReference>
<dbReference type="Proteomes" id="UP000252415">
    <property type="component" value="Unassembled WGS sequence"/>
</dbReference>
<dbReference type="RefSeq" id="WP_114382481.1">
    <property type="nucleotide sequence ID" value="NZ_QPJD01000015.1"/>
</dbReference>
<keyword evidence="3" id="KW-1185">Reference proteome</keyword>
<dbReference type="AlphaFoldDB" id="A0A368VMJ3"/>
<dbReference type="InterPro" id="IPR044876">
    <property type="entry name" value="HRDC_dom_sf"/>
</dbReference>
<dbReference type="GO" id="GO:0000166">
    <property type="term" value="F:nucleotide binding"/>
    <property type="evidence" value="ECO:0007669"/>
    <property type="project" value="InterPro"/>
</dbReference>
<dbReference type="SMART" id="SM00341">
    <property type="entry name" value="HRDC"/>
    <property type="match status" value="1"/>
</dbReference>
<dbReference type="EMBL" id="QPJD01000015">
    <property type="protein sequence ID" value="RCW42704.1"/>
    <property type="molecule type" value="Genomic_DNA"/>
</dbReference>
<gene>
    <name evidence="2" type="ORF">DFP97_115137</name>
</gene>
<reference evidence="2 3" key="1">
    <citation type="submission" date="2018-07" db="EMBL/GenBank/DDBJ databases">
        <title>Genomic Encyclopedia of Type Strains, Phase III (KMG-III): the genomes of soil and plant-associated and newly described type strains.</title>
        <authorList>
            <person name="Whitman W."/>
        </authorList>
    </citation>
    <scope>NUCLEOTIDE SEQUENCE [LARGE SCALE GENOMIC DNA]</scope>
    <source>
        <strain evidence="2 3">CECT 7506</strain>
    </source>
</reference>
<dbReference type="Pfam" id="PF00570">
    <property type="entry name" value="HRDC"/>
    <property type="match status" value="1"/>
</dbReference>
<dbReference type="PROSITE" id="PS50967">
    <property type="entry name" value="HRDC"/>
    <property type="match status" value="1"/>
</dbReference>
<dbReference type="InterPro" id="IPR002121">
    <property type="entry name" value="HRDC_dom"/>
</dbReference>